<dbReference type="PANTHER" id="PTHR13605:SF4">
    <property type="entry name" value="ER MEMBRANE PROTEIN COMPLEX SUBUNIT 7"/>
    <property type="match status" value="1"/>
</dbReference>
<keyword evidence="10" id="KW-1185">Reference proteome</keyword>
<evidence type="ECO:0000256" key="2">
    <source>
        <dbReference type="ARBA" id="ARBA00022692"/>
    </source>
</evidence>
<evidence type="ECO:0000259" key="8">
    <source>
        <dbReference type="Pfam" id="PF09430"/>
    </source>
</evidence>
<evidence type="ECO:0000256" key="1">
    <source>
        <dbReference type="ARBA" id="ARBA00004167"/>
    </source>
</evidence>
<evidence type="ECO:0000256" key="3">
    <source>
        <dbReference type="ARBA" id="ARBA00022729"/>
    </source>
</evidence>
<dbReference type="Pfam" id="PF09430">
    <property type="entry name" value="EMC7_beta-sandw"/>
    <property type="match status" value="1"/>
</dbReference>
<evidence type="ECO:0000256" key="7">
    <source>
        <dbReference type="SAM" id="SignalP"/>
    </source>
</evidence>
<dbReference type="Proteomes" id="UP000325395">
    <property type="component" value="Unassembled WGS sequence"/>
</dbReference>
<organism evidence="9 10">
    <name type="scientific">Aspergillus pseudocaelatus</name>
    <dbReference type="NCBI Taxonomy" id="1825620"/>
    <lineage>
        <taxon>Eukaryota</taxon>
        <taxon>Fungi</taxon>
        <taxon>Dikarya</taxon>
        <taxon>Ascomycota</taxon>
        <taxon>Pezizomycotina</taxon>
        <taxon>Eurotiomycetes</taxon>
        <taxon>Eurotiomycetidae</taxon>
        <taxon>Eurotiales</taxon>
        <taxon>Aspergillaceae</taxon>
        <taxon>Aspergillus</taxon>
        <taxon>Aspergillus subgen. Circumdati</taxon>
    </lineage>
</organism>
<keyword evidence="5" id="KW-0472">Membrane</keyword>
<keyword evidence="4" id="KW-1133">Transmembrane helix</keyword>
<feature type="domain" description="ER membrane protein complex subunit 7 beta-sandwich" evidence="8">
    <location>
        <begin position="36"/>
        <end position="169"/>
    </location>
</feature>
<proteinExistence type="predicted"/>
<dbReference type="PANTHER" id="PTHR13605">
    <property type="entry name" value="ER MEMBRANE PROTEIN COMPLEX SUBUNIT 7"/>
    <property type="match status" value="1"/>
</dbReference>
<sequence>MLHFHSSTSALLFLLSAVVATSALTIVIPPSNLIPNPNALPSDTHATLSSIPPSTRSKNGHVSPHSLTAPLTRSGTFIFQDLDSTGKPESYLLDVRSAEYVFTPYRVDVAADGTVLGVWETFRGNPWENRGAERYVLDAASVDAAKLSEVAVEAKVLARRGFYEERPKCEYFWEGEACCMRYACHFQDAYGSVFLVSPLALFKNPMILLALVALGFTFGMPKLMENMDPEMRAEFEKHSRASPISGATRSAMTGGSAPGNFDFAGWMAGAHPRPAGPEPAALQGVATGREGGNVRRRG</sequence>
<protein>
    <recommendedName>
        <fullName evidence="8">ER membrane protein complex subunit 7 beta-sandwich domain-containing protein</fullName>
    </recommendedName>
</protein>
<feature type="chain" id="PRO_5046814225" description="ER membrane protein complex subunit 7 beta-sandwich domain-containing protein" evidence="7">
    <location>
        <begin position="24"/>
        <end position="298"/>
    </location>
</feature>
<dbReference type="EMBL" id="ML735753">
    <property type="protein sequence ID" value="KAE8416332.1"/>
    <property type="molecule type" value="Genomic_DNA"/>
</dbReference>
<evidence type="ECO:0000256" key="4">
    <source>
        <dbReference type="ARBA" id="ARBA00022989"/>
    </source>
</evidence>
<accession>A0ABQ6WGR2</accession>
<gene>
    <name evidence="9" type="ORF">BDV36DRAFT_206725</name>
</gene>
<keyword evidence="3 7" id="KW-0732">Signal</keyword>
<evidence type="ECO:0000256" key="6">
    <source>
        <dbReference type="SAM" id="MobiDB-lite"/>
    </source>
</evidence>
<feature type="region of interest" description="Disordered" evidence="6">
    <location>
        <begin position="270"/>
        <end position="298"/>
    </location>
</feature>
<reference evidence="9 10" key="1">
    <citation type="submission" date="2019-04" db="EMBL/GenBank/DDBJ databases">
        <authorList>
            <consortium name="DOE Joint Genome Institute"/>
            <person name="Mondo S."/>
            <person name="Kjaerbolling I."/>
            <person name="Vesth T."/>
            <person name="Frisvad J.C."/>
            <person name="Nybo J.L."/>
            <person name="Theobald S."/>
            <person name="Kildgaard S."/>
            <person name="Isbrandt T."/>
            <person name="Kuo A."/>
            <person name="Sato A."/>
            <person name="Lyhne E.K."/>
            <person name="Kogle M.E."/>
            <person name="Wiebenga A."/>
            <person name="Kun R.S."/>
            <person name="Lubbers R.J."/>
            <person name="Makela M.R."/>
            <person name="Barry K."/>
            <person name="Chovatia M."/>
            <person name="Clum A."/>
            <person name="Daum C."/>
            <person name="Haridas S."/>
            <person name="He G."/>
            <person name="LaButti K."/>
            <person name="Lipzen A."/>
            <person name="Riley R."/>
            <person name="Salamov A."/>
            <person name="Simmons B.A."/>
            <person name="Magnuson J.K."/>
            <person name="Henrissat B."/>
            <person name="Mortensen U.H."/>
            <person name="Larsen T.O."/>
            <person name="Devries R.P."/>
            <person name="Grigoriev I.V."/>
            <person name="Machida M."/>
            <person name="Baker S.E."/>
            <person name="Andersen M.R."/>
            <person name="Cantor M.N."/>
            <person name="Hua S.X."/>
        </authorList>
    </citation>
    <scope>NUCLEOTIDE SEQUENCE [LARGE SCALE GENOMIC DNA]</scope>
    <source>
        <strain evidence="9 10">CBS 117616</strain>
    </source>
</reference>
<comment type="subcellular location">
    <subcellularLocation>
        <location evidence="1">Membrane</location>
        <topology evidence="1">Single-pass membrane protein</topology>
    </subcellularLocation>
</comment>
<feature type="compositionally biased region" description="Polar residues" evidence="6">
    <location>
        <begin position="44"/>
        <end position="57"/>
    </location>
</feature>
<evidence type="ECO:0000313" key="10">
    <source>
        <dbReference type="Proteomes" id="UP000325395"/>
    </source>
</evidence>
<feature type="region of interest" description="Disordered" evidence="6">
    <location>
        <begin position="44"/>
        <end position="68"/>
    </location>
</feature>
<keyword evidence="2" id="KW-0812">Transmembrane</keyword>
<dbReference type="InterPro" id="IPR019008">
    <property type="entry name" value="Beta_sandwich_EMC7"/>
</dbReference>
<evidence type="ECO:0000256" key="5">
    <source>
        <dbReference type="ARBA" id="ARBA00023136"/>
    </source>
</evidence>
<feature type="signal peptide" evidence="7">
    <location>
        <begin position="1"/>
        <end position="23"/>
    </location>
</feature>
<dbReference type="InterPro" id="IPR039163">
    <property type="entry name" value="EMC7"/>
</dbReference>
<name>A0ABQ6WGR2_9EURO</name>
<evidence type="ECO:0000313" key="9">
    <source>
        <dbReference type="EMBL" id="KAE8416332.1"/>
    </source>
</evidence>